<evidence type="ECO:0000313" key="1">
    <source>
        <dbReference type="EMBL" id="KAK5167038.1"/>
    </source>
</evidence>
<dbReference type="RefSeq" id="XP_064656846.1">
    <property type="nucleotide sequence ID" value="XM_064805004.1"/>
</dbReference>
<proteinExistence type="predicted"/>
<gene>
    <name evidence="1" type="ORF">LTR77_007767</name>
</gene>
<accession>A0AAV9P712</accession>
<keyword evidence="2" id="KW-1185">Reference proteome</keyword>
<comment type="caution">
    <text evidence="1">The sequence shown here is derived from an EMBL/GenBank/DDBJ whole genome shotgun (WGS) entry which is preliminary data.</text>
</comment>
<organism evidence="1 2">
    <name type="scientific">Saxophila tyrrhenica</name>
    <dbReference type="NCBI Taxonomy" id="1690608"/>
    <lineage>
        <taxon>Eukaryota</taxon>
        <taxon>Fungi</taxon>
        <taxon>Dikarya</taxon>
        <taxon>Ascomycota</taxon>
        <taxon>Pezizomycotina</taxon>
        <taxon>Dothideomycetes</taxon>
        <taxon>Dothideomycetidae</taxon>
        <taxon>Mycosphaerellales</taxon>
        <taxon>Extremaceae</taxon>
        <taxon>Saxophila</taxon>
    </lineage>
</organism>
<reference evidence="1 2" key="1">
    <citation type="submission" date="2023-08" db="EMBL/GenBank/DDBJ databases">
        <title>Black Yeasts Isolated from many extreme environments.</title>
        <authorList>
            <person name="Coleine C."/>
            <person name="Stajich J.E."/>
            <person name="Selbmann L."/>
        </authorList>
    </citation>
    <scope>NUCLEOTIDE SEQUENCE [LARGE SCALE GENOMIC DNA]</scope>
    <source>
        <strain evidence="1 2">CCFEE 5935</strain>
    </source>
</reference>
<name>A0AAV9P712_9PEZI</name>
<sequence>MAFLSSSQRFVGHSSEVTISHGKLLSISLPSHNEATLLHLSIELLMDLASRERTFDMADDTTTGS</sequence>
<dbReference type="AlphaFoldDB" id="A0AAV9P712"/>
<dbReference type="Proteomes" id="UP001337655">
    <property type="component" value="Unassembled WGS sequence"/>
</dbReference>
<dbReference type="EMBL" id="JAVRRT010000012">
    <property type="protein sequence ID" value="KAK5167038.1"/>
    <property type="molecule type" value="Genomic_DNA"/>
</dbReference>
<evidence type="ECO:0000313" key="2">
    <source>
        <dbReference type="Proteomes" id="UP001337655"/>
    </source>
</evidence>
<dbReference type="GeneID" id="89929103"/>
<protein>
    <submittedName>
        <fullName evidence="1">Uncharacterized protein</fullName>
    </submittedName>
</protein>